<organism evidence="2 3">
    <name type="scientific">Roseateles aquae</name>
    <dbReference type="NCBI Taxonomy" id="3077235"/>
    <lineage>
        <taxon>Bacteria</taxon>
        <taxon>Pseudomonadati</taxon>
        <taxon>Pseudomonadota</taxon>
        <taxon>Betaproteobacteria</taxon>
        <taxon>Burkholderiales</taxon>
        <taxon>Sphaerotilaceae</taxon>
        <taxon>Roseateles</taxon>
    </lineage>
</organism>
<comment type="caution">
    <text evidence="2">The sequence shown here is derived from an EMBL/GenBank/DDBJ whole genome shotgun (WGS) entry which is preliminary data.</text>
</comment>
<name>A0ABU3PB94_9BURK</name>
<dbReference type="EMBL" id="JAVXZY010000004">
    <property type="protein sequence ID" value="MDT8999835.1"/>
    <property type="molecule type" value="Genomic_DNA"/>
</dbReference>
<dbReference type="InterPro" id="IPR038763">
    <property type="entry name" value="DHH_sf"/>
</dbReference>
<dbReference type="Pfam" id="PF02272">
    <property type="entry name" value="DHHA1"/>
    <property type="match status" value="1"/>
</dbReference>
<dbReference type="RefSeq" id="WP_315650400.1">
    <property type="nucleotide sequence ID" value="NZ_JAVXZY010000004.1"/>
</dbReference>
<feature type="domain" description="DHHA1" evidence="1">
    <location>
        <begin position="233"/>
        <end position="316"/>
    </location>
</feature>
<keyword evidence="3" id="KW-1185">Reference proteome</keyword>
<evidence type="ECO:0000313" key="3">
    <source>
        <dbReference type="Proteomes" id="UP001246372"/>
    </source>
</evidence>
<protein>
    <submittedName>
        <fullName evidence="2">DHHA1 domain-containing protein</fullName>
    </submittedName>
</protein>
<gene>
    <name evidence="2" type="ORF">RQP53_11200</name>
</gene>
<reference evidence="2" key="1">
    <citation type="submission" date="2023-09" db="EMBL/GenBank/DDBJ databases">
        <title>Paucibacter sp. APW11 Genome sequencing and assembly.</title>
        <authorList>
            <person name="Kim I."/>
        </authorList>
    </citation>
    <scope>NUCLEOTIDE SEQUENCE</scope>
    <source>
        <strain evidence="2">APW11</strain>
    </source>
</reference>
<evidence type="ECO:0000259" key="1">
    <source>
        <dbReference type="Pfam" id="PF02272"/>
    </source>
</evidence>
<dbReference type="SUPFAM" id="SSF64182">
    <property type="entry name" value="DHH phosphoesterases"/>
    <property type="match status" value="1"/>
</dbReference>
<sequence length="333" mass="36997">MSDISAFDVFNGDADGICALHQLRMAEPRQAHRVTGVKRDIALLQRVPTQAEARVTVLDISLDRNAEPLRRLLHGGAEVDYIDHHAAHQRFHHPRLRLTIDESPELCTSLLVDQRLQGRYRLWAITAAFGDNLQRVGRELAQQQGLDEAQTSALARLGQLLNYNAYGEAVSDLLVPPERLYQVLHGYENPFDFVARAEIYQKLEQGFVDDERRLGQLQALWRGHGAELYLLPGETWARRLCGSLANRLMSQGQARAIAVVTRRSDGDYLVSLRTSAGINAEALCSRYLGGGGRVAAAGIDRLPLDQLEPFIDAFSRHVAQGAEVSDSAYAALR</sequence>
<dbReference type="Gene3D" id="3.10.310.30">
    <property type="match status" value="1"/>
</dbReference>
<dbReference type="InterPro" id="IPR003156">
    <property type="entry name" value="DHHA1_dom"/>
</dbReference>
<accession>A0ABU3PB94</accession>
<dbReference type="Proteomes" id="UP001246372">
    <property type="component" value="Unassembled WGS sequence"/>
</dbReference>
<evidence type="ECO:0000313" key="2">
    <source>
        <dbReference type="EMBL" id="MDT8999835.1"/>
    </source>
</evidence>
<proteinExistence type="predicted"/>